<dbReference type="Gene3D" id="3.30.300.210">
    <property type="entry name" value="Nutrient germinant receptor protein C, domain 3"/>
    <property type="match status" value="1"/>
</dbReference>
<keyword evidence="3" id="KW-0309">Germination</keyword>
<gene>
    <name evidence="10" type="ORF">E0485_10275</name>
</gene>
<evidence type="ECO:0000256" key="2">
    <source>
        <dbReference type="ARBA" id="ARBA00007886"/>
    </source>
</evidence>
<dbReference type="EMBL" id="SKFG01000008">
    <property type="protein sequence ID" value="TCZ77849.1"/>
    <property type="molecule type" value="Genomic_DNA"/>
</dbReference>
<keyword evidence="6" id="KW-0564">Palmitate</keyword>
<proteinExistence type="inferred from homology"/>
<name>A0A4R4EDN7_9BACL</name>
<evidence type="ECO:0000256" key="1">
    <source>
        <dbReference type="ARBA" id="ARBA00004635"/>
    </source>
</evidence>
<evidence type="ECO:0000256" key="6">
    <source>
        <dbReference type="ARBA" id="ARBA00023139"/>
    </source>
</evidence>
<dbReference type="NCBIfam" id="TIGR02887">
    <property type="entry name" value="spore_ger_x_C"/>
    <property type="match status" value="1"/>
</dbReference>
<dbReference type="GO" id="GO:0009847">
    <property type="term" value="P:spore germination"/>
    <property type="evidence" value="ECO:0007669"/>
    <property type="project" value="InterPro"/>
</dbReference>
<comment type="similarity">
    <text evidence="2">Belongs to the GerABKC lipoprotein family.</text>
</comment>
<dbReference type="PROSITE" id="PS51257">
    <property type="entry name" value="PROKAR_LIPOPROTEIN"/>
    <property type="match status" value="1"/>
</dbReference>
<dbReference type="RefSeq" id="WP_132417932.1">
    <property type="nucleotide sequence ID" value="NZ_SKFG01000008.1"/>
</dbReference>
<dbReference type="OrthoDB" id="2370124at2"/>
<dbReference type="PANTHER" id="PTHR35789:SF1">
    <property type="entry name" value="SPORE GERMINATION PROTEIN B3"/>
    <property type="match status" value="1"/>
</dbReference>
<dbReference type="InterPro" id="IPR046953">
    <property type="entry name" value="Spore_GerAC-like_C"/>
</dbReference>
<protein>
    <submittedName>
        <fullName evidence="10">Ger(X)C family spore germination protein</fullName>
    </submittedName>
</protein>
<dbReference type="GO" id="GO:0016020">
    <property type="term" value="C:membrane"/>
    <property type="evidence" value="ECO:0007669"/>
    <property type="project" value="UniProtKB-SubCell"/>
</dbReference>
<comment type="subcellular location">
    <subcellularLocation>
        <location evidence="1">Membrane</location>
        <topology evidence="1">Lipid-anchor</topology>
    </subcellularLocation>
</comment>
<dbReference type="Pfam" id="PF05504">
    <property type="entry name" value="Spore_GerAC"/>
    <property type="match status" value="1"/>
</dbReference>
<organism evidence="10 11">
    <name type="scientific">Paenibacillus albiflavus</name>
    <dbReference type="NCBI Taxonomy" id="2545760"/>
    <lineage>
        <taxon>Bacteria</taxon>
        <taxon>Bacillati</taxon>
        <taxon>Bacillota</taxon>
        <taxon>Bacilli</taxon>
        <taxon>Bacillales</taxon>
        <taxon>Paenibacillaceae</taxon>
        <taxon>Paenibacillus</taxon>
    </lineage>
</organism>
<feature type="domain" description="Spore germination protein N-terminal" evidence="9">
    <location>
        <begin position="22"/>
        <end position="192"/>
    </location>
</feature>
<reference evidence="10 11" key="1">
    <citation type="submission" date="2019-03" db="EMBL/GenBank/DDBJ databases">
        <authorList>
            <person name="Kim M.K.M."/>
        </authorList>
    </citation>
    <scope>NUCLEOTIDE SEQUENCE [LARGE SCALE GENOMIC DNA]</scope>
    <source>
        <strain evidence="10 11">18JY21-1</strain>
    </source>
</reference>
<dbReference type="Proteomes" id="UP000295418">
    <property type="component" value="Unassembled WGS sequence"/>
</dbReference>
<evidence type="ECO:0000256" key="5">
    <source>
        <dbReference type="ARBA" id="ARBA00023136"/>
    </source>
</evidence>
<sequence>MKRVRVIGLLISMIVLLTGCWDQHLMKNSSIIQVFSYDLLKNSKLYVGATVPILGHMDDVQLGGQNRTIFVTSDTPGEARMALGRKIAGTVDTSKVKLLLLGENFARQDIFPYLDMFYRNSRYSLEAELIVVKGNASDSLQIKNQSEPNISRYILNLLESSQGNSIIPIQNIHTIRSTMFDPGEDIILPYLQIVDGSDAANIEGIALFDMRQFSGIVLPPLESTHLQIMKNGVSEENRFTIGNLNNDEHKINRNVTFKVKHLSKKMKVKPDDQGNIHVYFDLRYKTLVTEYPKDNVIGDIPMLKEKFAAYFVDLTNKVVDKLHEANCDAFGIGRQLIAYYPKIWSKLDQKNYYSKVKFHTEVVIETIQSGLNY</sequence>
<evidence type="ECO:0000256" key="4">
    <source>
        <dbReference type="ARBA" id="ARBA00022729"/>
    </source>
</evidence>
<dbReference type="AlphaFoldDB" id="A0A4R4EDN7"/>
<evidence type="ECO:0000313" key="11">
    <source>
        <dbReference type="Proteomes" id="UP000295418"/>
    </source>
</evidence>
<keyword evidence="11" id="KW-1185">Reference proteome</keyword>
<evidence type="ECO:0000256" key="7">
    <source>
        <dbReference type="ARBA" id="ARBA00023288"/>
    </source>
</evidence>
<keyword evidence="4" id="KW-0732">Signal</keyword>
<evidence type="ECO:0000313" key="10">
    <source>
        <dbReference type="EMBL" id="TCZ77849.1"/>
    </source>
</evidence>
<dbReference type="Pfam" id="PF25198">
    <property type="entry name" value="Spore_GerAC_N"/>
    <property type="match status" value="1"/>
</dbReference>
<dbReference type="InterPro" id="IPR057336">
    <property type="entry name" value="GerAC_N"/>
</dbReference>
<evidence type="ECO:0000256" key="3">
    <source>
        <dbReference type="ARBA" id="ARBA00022544"/>
    </source>
</evidence>
<evidence type="ECO:0000259" key="8">
    <source>
        <dbReference type="Pfam" id="PF05504"/>
    </source>
</evidence>
<evidence type="ECO:0000259" key="9">
    <source>
        <dbReference type="Pfam" id="PF25198"/>
    </source>
</evidence>
<dbReference type="PANTHER" id="PTHR35789">
    <property type="entry name" value="SPORE GERMINATION PROTEIN B3"/>
    <property type="match status" value="1"/>
</dbReference>
<dbReference type="InterPro" id="IPR038501">
    <property type="entry name" value="Spore_GerAC_C_sf"/>
</dbReference>
<feature type="domain" description="Spore germination GerAC-like C-terminal" evidence="8">
    <location>
        <begin position="203"/>
        <end position="370"/>
    </location>
</feature>
<accession>A0A4R4EDN7</accession>
<keyword evidence="5" id="KW-0472">Membrane</keyword>
<comment type="caution">
    <text evidence="10">The sequence shown here is derived from an EMBL/GenBank/DDBJ whole genome shotgun (WGS) entry which is preliminary data.</text>
</comment>
<dbReference type="InterPro" id="IPR008844">
    <property type="entry name" value="Spore_GerAC-like"/>
</dbReference>
<keyword evidence="7" id="KW-0449">Lipoprotein</keyword>